<reference evidence="2 3" key="1">
    <citation type="submission" date="2021-03" db="EMBL/GenBank/DDBJ databases">
        <title>Isolation and description of Capnocytophaga bilenii sp. nov., a novel Capnocytophaga species, isolated from a gingivitis subject.</title>
        <authorList>
            <person name="Antezack A."/>
            <person name="Monnet-Corti V."/>
            <person name="La Scola B."/>
        </authorList>
    </citation>
    <scope>NUCLEOTIDE SEQUENCE [LARGE SCALE GENOMIC DNA]</scope>
    <source>
        <strain evidence="2 3">Marseille-Q4570</strain>
    </source>
</reference>
<dbReference type="EMBL" id="JAGDYP010000001">
    <property type="protein sequence ID" value="MBO1883212.1"/>
    <property type="molecule type" value="Genomic_DNA"/>
</dbReference>
<feature type="chain" id="PRO_5046306872" evidence="1">
    <location>
        <begin position="23"/>
        <end position="191"/>
    </location>
</feature>
<evidence type="ECO:0000313" key="2">
    <source>
        <dbReference type="EMBL" id="MBO1883212.1"/>
    </source>
</evidence>
<keyword evidence="3" id="KW-1185">Reference proteome</keyword>
<evidence type="ECO:0000256" key="1">
    <source>
        <dbReference type="SAM" id="SignalP"/>
    </source>
</evidence>
<accession>A0ABS3PVE8</accession>
<dbReference type="Proteomes" id="UP000681610">
    <property type="component" value="Unassembled WGS sequence"/>
</dbReference>
<name>A0ABS3PVE8_9FLAO</name>
<feature type="signal peptide" evidence="1">
    <location>
        <begin position="1"/>
        <end position="22"/>
    </location>
</feature>
<proteinExistence type="predicted"/>
<dbReference type="RefSeq" id="WP_208057883.1">
    <property type="nucleotide sequence ID" value="NZ_JAGDYP010000001.1"/>
</dbReference>
<comment type="caution">
    <text evidence="2">The sequence shown here is derived from an EMBL/GenBank/DDBJ whole genome shotgun (WGS) entry which is preliminary data.</text>
</comment>
<gene>
    <name evidence="2" type="ORF">J4N46_01960</name>
</gene>
<evidence type="ECO:0000313" key="3">
    <source>
        <dbReference type="Proteomes" id="UP000681610"/>
    </source>
</evidence>
<sequence>MTKINVLLFSFFSLIYSISVHAQEKDDGSFRYLAKHQPELFRDKDFSITSKKLHKTIRFKISLKEAKGDDYDILVHFPKKENPWLAKDVQIINDCTSWSIGYISATVTFNKRHIYIILTYGQPKPLGHVLVFTKNHKGLYYLEKKQYFYHNDGVDIWYTTKTREQRMERTSRDEYKDVPIRWYKPVKDKQK</sequence>
<keyword evidence="1" id="KW-0732">Signal</keyword>
<organism evidence="2 3">
    <name type="scientific">Capnocytophaga bilenii</name>
    <dbReference type="NCBI Taxonomy" id="2819369"/>
    <lineage>
        <taxon>Bacteria</taxon>
        <taxon>Pseudomonadati</taxon>
        <taxon>Bacteroidota</taxon>
        <taxon>Flavobacteriia</taxon>
        <taxon>Flavobacteriales</taxon>
        <taxon>Flavobacteriaceae</taxon>
        <taxon>Capnocytophaga</taxon>
    </lineage>
</organism>
<protein>
    <submittedName>
        <fullName evidence="2">Uncharacterized protein</fullName>
    </submittedName>
</protein>